<keyword evidence="3" id="KW-0804">Transcription</keyword>
<protein>
    <submittedName>
        <fullName evidence="8">Plus-3-domain-containing protein</fullName>
    </submittedName>
</protein>
<organism evidence="8 9">
    <name type="scientific">Sistotremastrum niveocremeum HHB9708</name>
    <dbReference type="NCBI Taxonomy" id="1314777"/>
    <lineage>
        <taxon>Eukaryota</taxon>
        <taxon>Fungi</taxon>
        <taxon>Dikarya</taxon>
        <taxon>Basidiomycota</taxon>
        <taxon>Agaricomycotina</taxon>
        <taxon>Agaricomycetes</taxon>
        <taxon>Sistotremastrales</taxon>
        <taxon>Sistotremastraceae</taxon>
        <taxon>Sertulicium</taxon>
        <taxon>Sertulicium niveocremeum</taxon>
    </lineage>
</organism>
<feature type="region of interest" description="Disordered" evidence="6">
    <location>
        <begin position="1"/>
        <end position="72"/>
    </location>
</feature>
<dbReference type="PANTHER" id="PTHR13115">
    <property type="entry name" value="RNA POLYMERASE-ASSOCIATED PROTEIN RTF1 HOMOLOG"/>
    <property type="match status" value="1"/>
</dbReference>
<feature type="region of interest" description="Disordered" evidence="6">
    <location>
        <begin position="114"/>
        <end position="215"/>
    </location>
</feature>
<evidence type="ECO:0000256" key="4">
    <source>
        <dbReference type="ARBA" id="ARBA00023242"/>
    </source>
</evidence>
<feature type="region of interest" description="Disordered" evidence="6">
    <location>
        <begin position="490"/>
        <end position="534"/>
    </location>
</feature>
<keyword evidence="5" id="KW-0175">Coiled coil</keyword>
<reference evidence="8 9" key="1">
    <citation type="journal article" date="2016" name="Mol. Biol. Evol.">
        <title>Comparative Genomics of Early-Diverging Mushroom-Forming Fungi Provides Insights into the Origins of Lignocellulose Decay Capabilities.</title>
        <authorList>
            <person name="Nagy L.G."/>
            <person name="Riley R."/>
            <person name="Tritt A."/>
            <person name="Adam C."/>
            <person name="Daum C."/>
            <person name="Floudas D."/>
            <person name="Sun H."/>
            <person name="Yadav J.S."/>
            <person name="Pangilinan J."/>
            <person name="Larsson K.H."/>
            <person name="Matsuura K."/>
            <person name="Barry K."/>
            <person name="Labutti K."/>
            <person name="Kuo R."/>
            <person name="Ohm R.A."/>
            <person name="Bhattacharya S.S."/>
            <person name="Shirouzu T."/>
            <person name="Yoshinaga Y."/>
            <person name="Martin F.M."/>
            <person name="Grigoriev I.V."/>
            <person name="Hibbett D.S."/>
        </authorList>
    </citation>
    <scope>NUCLEOTIDE SEQUENCE [LARGE SCALE GENOMIC DNA]</scope>
    <source>
        <strain evidence="8 9">HHB9708</strain>
    </source>
</reference>
<dbReference type="PANTHER" id="PTHR13115:SF8">
    <property type="entry name" value="RNA POLYMERASE-ASSOCIATED PROTEIN RTF1 HOMOLOG"/>
    <property type="match status" value="1"/>
</dbReference>
<dbReference type="AlphaFoldDB" id="A0A164PCY6"/>
<gene>
    <name evidence="8" type="ORF">SISNIDRAFT_490028</name>
</gene>
<feature type="coiled-coil region" evidence="5">
    <location>
        <begin position="433"/>
        <end position="460"/>
    </location>
</feature>
<evidence type="ECO:0000313" key="8">
    <source>
        <dbReference type="EMBL" id="KZS88604.1"/>
    </source>
</evidence>
<dbReference type="Gene3D" id="3.90.70.200">
    <property type="entry name" value="Plus-3 domain"/>
    <property type="match status" value="1"/>
</dbReference>
<evidence type="ECO:0000256" key="3">
    <source>
        <dbReference type="ARBA" id="ARBA00023163"/>
    </source>
</evidence>
<feature type="compositionally biased region" description="Basic and acidic residues" evidence="6">
    <location>
        <begin position="62"/>
        <end position="72"/>
    </location>
</feature>
<dbReference type="STRING" id="1314777.A0A164PCY6"/>
<feature type="region of interest" description="Disordered" evidence="6">
    <location>
        <begin position="461"/>
        <end position="480"/>
    </location>
</feature>
<feature type="compositionally biased region" description="Low complexity" evidence="6">
    <location>
        <begin position="494"/>
        <end position="516"/>
    </location>
</feature>
<feature type="coiled-coil region" evidence="5">
    <location>
        <begin position="82"/>
        <end position="109"/>
    </location>
</feature>
<keyword evidence="4" id="KW-0539">Nucleus</keyword>
<comment type="subcellular location">
    <subcellularLocation>
        <location evidence="1">Nucleus</location>
    </subcellularLocation>
</comment>
<feature type="compositionally biased region" description="Acidic residues" evidence="6">
    <location>
        <begin position="50"/>
        <end position="61"/>
    </location>
</feature>
<evidence type="ECO:0000313" key="9">
    <source>
        <dbReference type="Proteomes" id="UP000076722"/>
    </source>
</evidence>
<name>A0A164PCY6_9AGAM</name>
<evidence type="ECO:0000259" key="7">
    <source>
        <dbReference type="PROSITE" id="PS51360"/>
    </source>
</evidence>
<feature type="compositionally biased region" description="Basic and acidic residues" evidence="6">
    <location>
        <begin position="193"/>
        <end position="215"/>
    </location>
</feature>
<keyword evidence="9" id="KW-1185">Reference proteome</keyword>
<evidence type="ECO:0000256" key="1">
    <source>
        <dbReference type="ARBA" id="ARBA00004123"/>
    </source>
</evidence>
<feature type="domain" description="Plus3" evidence="7">
    <location>
        <begin position="216"/>
        <end position="348"/>
    </location>
</feature>
<dbReference type="PROSITE" id="PS51360">
    <property type="entry name" value="PLUS3"/>
    <property type="match status" value="1"/>
</dbReference>
<keyword evidence="2" id="KW-0805">Transcription regulation</keyword>
<evidence type="ECO:0000256" key="2">
    <source>
        <dbReference type="ARBA" id="ARBA00023015"/>
    </source>
</evidence>
<dbReference type="OrthoDB" id="166375at2759"/>
<sequence>MSDNQSDGELTDELMALVDTSEKPRKRRRPSGESKPSSKRHKRDSVNVESDSDEDPESEEGPVEKYPLEGKYIDEADRQRIMEMTEIEREELIAQRLEEQQRIVDARNLSSMLKAQGGGAESNGEPSVASAAKRKHTIRGATKTKIEKLNELKAKRKAKDERKKADKDRPTSPKQDRDSSPSNMEISSDEDGEINRDEQREAKERESTDNQKKEAKITIDDMWNITLSRDTILKQTENPWFEDFVKGAFVRYLIGTDQNESVYRLCEITNVGPDLVKPYKVNDKLVNQLLELKHGKSVRLFTMDKISNSRVPQREYDRYLKTLDYEKLPPPTKRQLEKKHAQIQKLSEQSLSEADFALMLEKKRQLNPHNNRSSGVQSAIVKSRLQLTRNLALKRKDMDEVHRLDQEMQALESGDHDARGRVNEEADRMAIVNERNRKANLEAMRRIESAEAERKKRERKALAAGLASGTSSPTYDASARVKTLPKLVHARSRPGTPGLGTPTPGSVSPLPPSGLSATASPLPSNLGSSSKPKLSAFEAKVSEIEIDLGDF</sequence>
<dbReference type="SUPFAM" id="SSF159042">
    <property type="entry name" value="Plus3-like"/>
    <property type="match status" value="1"/>
</dbReference>
<evidence type="ECO:0000256" key="5">
    <source>
        <dbReference type="SAM" id="Coils"/>
    </source>
</evidence>
<accession>A0A164PCY6</accession>
<feature type="compositionally biased region" description="Polar residues" evidence="6">
    <location>
        <begin position="517"/>
        <end position="532"/>
    </location>
</feature>
<dbReference type="InterPro" id="IPR004343">
    <property type="entry name" value="Plus-3_dom"/>
</dbReference>
<dbReference type="SMART" id="SM00719">
    <property type="entry name" value="Plus3"/>
    <property type="match status" value="1"/>
</dbReference>
<feature type="compositionally biased region" description="Basic and acidic residues" evidence="6">
    <location>
        <begin position="144"/>
        <end position="179"/>
    </location>
</feature>
<evidence type="ECO:0000256" key="6">
    <source>
        <dbReference type="SAM" id="MobiDB-lite"/>
    </source>
</evidence>
<dbReference type="GO" id="GO:0016593">
    <property type="term" value="C:Cdc73/Paf1 complex"/>
    <property type="evidence" value="ECO:0007669"/>
    <property type="project" value="TreeGrafter"/>
</dbReference>
<dbReference type="EMBL" id="KV419435">
    <property type="protein sequence ID" value="KZS88604.1"/>
    <property type="molecule type" value="Genomic_DNA"/>
</dbReference>
<proteinExistence type="predicted"/>
<dbReference type="Proteomes" id="UP000076722">
    <property type="component" value="Unassembled WGS sequence"/>
</dbReference>
<dbReference type="InterPro" id="IPR036128">
    <property type="entry name" value="Plus3-like_sf"/>
</dbReference>
<dbReference type="Pfam" id="PF03126">
    <property type="entry name" value="Plus-3"/>
    <property type="match status" value="1"/>
</dbReference>
<feature type="compositionally biased region" description="Low complexity" evidence="6">
    <location>
        <begin position="462"/>
        <end position="472"/>
    </location>
</feature>
<dbReference type="GO" id="GO:1990269">
    <property type="term" value="F:RNA polymerase II C-terminal domain phosphoserine binding"/>
    <property type="evidence" value="ECO:0007669"/>
    <property type="project" value="TreeGrafter"/>
</dbReference>
<dbReference type="GO" id="GO:0003677">
    <property type="term" value="F:DNA binding"/>
    <property type="evidence" value="ECO:0007669"/>
    <property type="project" value="InterPro"/>
</dbReference>